<reference evidence="12 13" key="1">
    <citation type="submission" date="2020-10" db="EMBL/GenBank/DDBJ databases">
        <title>complete genome sequencing of Lysobacter sp. H23M41.</title>
        <authorList>
            <person name="Bae J.-W."/>
            <person name="Lee S.-Y."/>
        </authorList>
    </citation>
    <scope>NUCLEOTIDE SEQUENCE [LARGE SCALE GENOMIC DNA]</scope>
    <source>
        <strain evidence="12 13">H23M41</strain>
    </source>
</reference>
<dbReference type="Gene3D" id="3.40.50.300">
    <property type="entry name" value="P-loop containing nucleotide triphosphate hydrolases"/>
    <property type="match status" value="1"/>
</dbReference>
<evidence type="ECO:0000256" key="8">
    <source>
        <dbReference type="ARBA" id="ARBA00022840"/>
    </source>
</evidence>
<dbReference type="PANTHER" id="PTHR21087:SF16">
    <property type="entry name" value="SHIKIMATE KINASE 1, CHLOROPLASTIC"/>
    <property type="match status" value="1"/>
</dbReference>
<comment type="catalytic activity">
    <reaction evidence="10 11">
        <text>shikimate + ATP = 3-phosphoshikimate + ADP + H(+)</text>
        <dbReference type="Rhea" id="RHEA:13121"/>
        <dbReference type="ChEBI" id="CHEBI:15378"/>
        <dbReference type="ChEBI" id="CHEBI:30616"/>
        <dbReference type="ChEBI" id="CHEBI:36208"/>
        <dbReference type="ChEBI" id="CHEBI:145989"/>
        <dbReference type="ChEBI" id="CHEBI:456216"/>
        <dbReference type="EC" id="2.7.1.71"/>
    </reaction>
</comment>
<evidence type="ECO:0000256" key="11">
    <source>
        <dbReference type="HAMAP-Rule" id="MF_00109"/>
    </source>
</evidence>
<dbReference type="EC" id="2.7.1.71" evidence="3 11"/>
<evidence type="ECO:0000256" key="1">
    <source>
        <dbReference type="ARBA" id="ARBA00004842"/>
    </source>
</evidence>
<name>A0A7S6UJM9_9GAMM</name>
<keyword evidence="5 11" id="KW-0808">Transferase</keyword>
<keyword evidence="9 11" id="KW-0057">Aromatic amino acid biosynthesis</keyword>
<dbReference type="PROSITE" id="PS01128">
    <property type="entry name" value="SHIKIMATE_KINASE"/>
    <property type="match status" value="1"/>
</dbReference>
<proteinExistence type="inferred from homology"/>
<feature type="binding site" evidence="11">
    <location>
        <position position="86"/>
    </location>
    <ligand>
        <name>substrate</name>
    </ligand>
</feature>
<comment type="function">
    <text evidence="11">Catalyzes the specific phosphorylation of the 3-hydroxyl group of shikimic acid using ATP as a cosubstrate.</text>
</comment>
<feature type="binding site" evidence="11">
    <location>
        <position position="124"/>
    </location>
    <ligand>
        <name>ATP</name>
        <dbReference type="ChEBI" id="CHEBI:30616"/>
    </ligand>
</feature>
<evidence type="ECO:0000256" key="4">
    <source>
        <dbReference type="ARBA" id="ARBA00022605"/>
    </source>
</evidence>
<dbReference type="PRINTS" id="PR01100">
    <property type="entry name" value="SHIKIMTKNASE"/>
</dbReference>
<dbReference type="CDD" id="cd00464">
    <property type="entry name" value="SK"/>
    <property type="match status" value="1"/>
</dbReference>
<dbReference type="RefSeq" id="WP_194034089.1">
    <property type="nucleotide sequence ID" value="NZ_CP063657.1"/>
</dbReference>
<dbReference type="EMBL" id="CP063657">
    <property type="protein sequence ID" value="QOW21522.1"/>
    <property type="molecule type" value="Genomic_DNA"/>
</dbReference>
<comment type="pathway">
    <text evidence="1 11">Metabolic intermediate biosynthesis; chorismate biosynthesis; chorismate from D-erythrose 4-phosphate and phosphoenolpyruvate: step 5/7.</text>
</comment>
<keyword evidence="11" id="KW-0963">Cytoplasm</keyword>
<dbReference type="PANTHER" id="PTHR21087">
    <property type="entry name" value="SHIKIMATE KINASE"/>
    <property type="match status" value="1"/>
</dbReference>
<feature type="binding site" evidence="11">
    <location>
        <begin position="18"/>
        <end position="23"/>
    </location>
    <ligand>
        <name>ATP</name>
        <dbReference type="ChEBI" id="CHEBI:30616"/>
    </ligand>
</feature>
<evidence type="ECO:0000313" key="13">
    <source>
        <dbReference type="Proteomes" id="UP000593932"/>
    </source>
</evidence>
<dbReference type="GO" id="GO:0016301">
    <property type="term" value="F:kinase activity"/>
    <property type="evidence" value="ECO:0007669"/>
    <property type="project" value="UniProtKB-KW"/>
</dbReference>
<dbReference type="HAMAP" id="MF_00109">
    <property type="entry name" value="Shikimate_kinase"/>
    <property type="match status" value="1"/>
</dbReference>
<comment type="subcellular location">
    <subcellularLocation>
        <location evidence="11">Cytoplasm</location>
    </subcellularLocation>
</comment>
<gene>
    <name evidence="11" type="primary">aroK</name>
    <name evidence="12" type="ORF">INQ42_09730</name>
</gene>
<accession>A0A7S6UJM9</accession>
<comment type="caution">
    <text evidence="11">Lacks conserved residue(s) required for the propagation of feature annotation.</text>
</comment>
<evidence type="ECO:0000256" key="5">
    <source>
        <dbReference type="ARBA" id="ARBA00022679"/>
    </source>
</evidence>
<dbReference type="Pfam" id="PF01202">
    <property type="entry name" value="SKI"/>
    <property type="match status" value="1"/>
</dbReference>
<keyword evidence="6 11" id="KW-0547">Nucleotide-binding</keyword>
<evidence type="ECO:0000256" key="7">
    <source>
        <dbReference type="ARBA" id="ARBA00022777"/>
    </source>
</evidence>
<feature type="binding site" evidence="11">
    <location>
        <position position="64"/>
    </location>
    <ligand>
        <name>substrate</name>
    </ligand>
</feature>
<keyword evidence="8 11" id="KW-0067">ATP-binding</keyword>
<protein>
    <recommendedName>
        <fullName evidence="3 11">Shikimate kinase</fullName>
        <shortName evidence="11">SK</shortName>
        <ecNumber evidence="3 11">2.7.1.71</ecNumber>
    </recommendedName>
</protein>
<dbReference type="InterPro" id="IPR031322">
    <property type="entry name" value="Shikimate/glucono_kinase"/>
</dbReference>
<organism evidence="12 13">
    <name type="scientific">Novilysobacter avium</name>
    <dbReference type="NCBI Taxonomy" id="2781023"/>
    <lineage>
        <taxon>Bacteria</taxon>
        <taxon>Pseudomonadati</taxon>
        <taxon>Pseudomonadota</taxon>
        <taxon>Gammaproteobacteria</taxon>
        <taxon>Lysobacterales</taxon>
        <taxon>Lysobacteraceae</taxon>
        <taxon>Novilysobacter</taxon>
    </lineage>
</organism>
<keyword evidence="13" id="KW-1185">Reference proteome</keyword>
<sequence>MTEPAREPRNIILVGPMAAGKTRIGRELAQRCGLRLMDADAEIEREAGASIAAIFGSEGEAGFRRRERAMLADLLKQDGIVLATGGGAVLDARTRTLLSERGFVVHLHANPATQLARAAGDTARPLLHHPDPSAVLHALATERDPLYAAVAQLRIDTDGFAPSEVCARILDRLPTWLRSGDGA</sequence>
<dbReference type="InterPro" id="IPR023000">
    <property type="entry name" value="Shikimate_kinase_CS"/>
</dbReference>
<comment type="similarity">
    <text evidence="2 11">Belongs to the shikimate kinase family.</text>
</comment>
<dbReference type="InterPro" id="IPR000623">
    <property type="entry name" value="Shikimate_kinase/TSH1"/>
</dbReference>
<feature type="binding site" evidence="11">
    <location>
        <position position="40"/>
    </location>
    <ligand>
        <name>substrate</name>
    </ligand>
</feature>
<keyword evidence="4 11" id="KW-0028">Amino-acid biosynthesis</keyword>
<evidence type="ECO:0000256" key="10">
    <source>
        <dbReference type="ARBA" id="ARBA00048567"/>
    </source>
</evidence>
<dbReference type="SUPFAM" id="SSF52540">
    <property type="entry name" value="P-loop containing nucleoside triphosphate hydrolases"/>
    <property type="match status" value="1"/>
</dbReference>
<keyword evidence="11" id="KW-0460">Magnesium</keyword>
<evidence type="ECO:0000256" key="3">
    <source>
        <dbReference type="ARBA" id="ARBA00012154"/>
    </source>
</evidence>
<evidence type="ECO:0000256" key="6">
    <source>
        <dbReference type="ARBA" id="ARBA00022741"/>
    </source>
</evidence>
<evidence type="ECO:0000256" key="9">
    <source>
        <dbReference type="ARBA" id="ARBA00023141"/>
    </source>
</evidence>
<feature type="binding site" evidence="11">
    <location>
        <position position="143"/>
    </location>
    <ligand>
        <name>substrate</name>
    </ligand>
</feature>
<comment type="cofactor">
    <cofactor evidence="11">
        <name>Mg(2+)</name>
        <dbReference type="ChEBI" id="CHEBI:18420"/>
    </cofactor>
    <text evidence="11">Binds 1 Mg(2+) ion per subunit.</text>
</comment>
<comment type="subunit">
    <text evidence="11">Monomer.</text>
</comment>
<keyword evidence="11" id="KW-0479">Metal-binding</keyword>
<feature type="binding site" evidence="11">
    <location>
        <position position="22"/>
    </location>
    <ligand>
        <name>Mg(2+)</name>
        <dbReference type="ChEBI" id="CHEBI:18420"/>
    </ligand>
</feature>
<dbReference type="Proteomes" id="UP000593932">
    <property type="component" value="Chromosome"/>
</dbReference>
<evidence type="ECO:0000313" key="12">
    <source>
        <dbReference type="EMBL" id="QOW21522.1"/>
    </source>
</evidence>
<dbReference type="InterPro" id="IPR027417">
    <property type="entry name" value="P-loop_NTPase"/>
</dbReference>
<evidence type="ECO:0000256" key="2">
    <source>
        <dbReference type="ARBA" id="ARBA00006997"/>
    </source>
</evidence>
<keyword evidence="7 11" id="KW-0418">Kinase</keyword>